<dbReference type="HOGENOM" id="CLU_046555_0_0_1"/>
<dbReference type="OrthoDB" id="4756206at2759"/>
<dbReference type="Pfam" id="PF07335">
    <property type="entry name" value="Glyco_hydro_75"/>
    <property type="match status" value="1"/>
</dbReference>
<keyword evidence="5 10" id="KW-0732">Signal</keyword>
<dbReference type="InterPro" id="IPR009939">
    <property type="entry name" value="Chitosanase_fungal"/>
</dbReference>
<comment type="subcellular location">
    <subcellularLocation>
        <location evidence="2 10">Secreted</location>
    </subcellularLocation>
</comment>
<evidence type="ECO:0000256" key="3">
    <source>
        <dbReference type="ARBA" id="ARBA00007799"/>
    </source>
</evidence>
<dbReference type="AlphaFoldDB" id="A0A0A1T8R7"/>
<name>A0A0A1T8R7_9HYPO</name>
<comment type="catalytic activity">
    <reaction evidence="1 10">
        <text>Endohydrolysis of beta-(1-&gt;4)-linkages between D-glucosamine residues in a partly acetylated chitosan.</text>
        <dbReference type="EC" id="3.2.1.132"/>
    </reaction>
</comment>
<evidence type="ECO:0000256" key="8">
    <source>
        <dbReference type="ARBA" id="ARBA00023295"/>
    </source>
</evidence>
<reference evidence="11 12" key="1">
    <citation type="journal article" date="2015" name="Genome Announc.">
        <title>Draft Genome Sequence and Gene Annotation of the Entomopathogenic Fungus Verticillium hemipterigenum.</title>
        <authorList>
            <person name="Horn F."/>
            <person name="Habel A."/>
            <person name="Scharf D.H."/>
            <person name="Dworschak J."/>
            <person name="Brakhage A.A."/>
            <person name="Guthke R."/>
            <person name="Hertweck C."/>
            <person name="Linde J."/>
        </authorList>
    </citation>
    <scope>NUCLEOTIDE SEQUENCE [LARGE SCALE GENOMIC DNA]</scope>
</reference>
<dbReference type="EC" id="3.2.1.132" evidence="10"/>
<dbReference type="GO" id="GO:0005576">
    <property type="term" value="C:extracellular region"/>
    <property type="evidence" value="ECO:0007669"/>
    <property type="project" value="UniProtKB-SubCell"/>
</dbReference>
<dbReference type="EMBL" id="CDHN01000001">
    <property type="protein sequence ID" value="CEJ82642.1"/>
    <property type="molecule type" value="Genomic_DNA"/>
</dbReference>
<evidence type="ECO:0000256" key="1">
    <source>
        <dbReference type="ARBA" id="ARBA00000405"/>
    </source>
</evidence>
<keyword evidence="7" id="KW-0119">Carbohydrate metabolism</keyword>
<dbReference type="GO" id="GO:0000272">
    <property type="term" value="P:polysaccharide catabolic process"/>
    <property type="evidence" value="ECO:0007669"/>
    <property type="project" value="UniProtKB-KW"/>
</dbReference>
<keyword evidence="12" id="KW-1185">Reference proteome</keyword>
<evidence type="ECO:0000256" key="4">
    <source>
        <dbReference type="ARBA" id="ARBA00022525"/>
    </source>
</evidence>
<evidence type="ECO:0000256" key="7">
    <source>
        <dbReference type="ARBA" id="ARBA00023277"/>
    </source>
</evidence>
<keyword evidence="8 10" id="KW-0326">Glycosidase</keyword>
<evidence type="ECO:0000313" key="12">
    <source>
        <dbReference type="Proteomes" id="UP000039046"/>
    </source>
</evidence>
<dbReference type="STRING" id="1531966.A0A0A1T8R7"/>
<keyword evidence="9 10" id="KW-0624">Polysaccharide degradation</keyword>
<evidence type="ECO:0000256" key="2">
    <source>
        <dbReference type="ARBA" id="ARBA00004613"/>
    </source>
</evidence>
<feature type="chain" id="PRO_5005108656" description="Endo-chitosanase" evidence="10">
    <location>
        <begin position="19"/>
        <end position="233"/>
    </location>
</feature>
<evidence type="ECO:0000256" key="5">
    <source>
        <dbReference type="ARBA" id="ARBA00022729"/>
    </source>
</evidence>
<keyword evidence="4" id="KW-0964">Secreted</keyword>
<comment type="similarity">
    <text evidence="3 10">Belongs to the glycosyl hydrolase 75 family.</text>
</comment>
<dbReference type="GO" id="GO:0016977">
    <property type="term" value="F:chitosanase activity"/>
    <property type="evidence" value="ECO:0007669"/>
    <property type="project" value="UniProtKB-EC"/>
</dbReference>
<dbReference type="PANTHER" id="PTHR42061">
    <property type="entry name" value="ENDO-CHITOSANASE"/>
    <property type="match status" value="1"/>
</dbReference>
<comment type="function">
    <text evidence="10">Chitosanase catalyzing the endo-type cleavage of chitosan, the deacylated form of chitin. Chitosanase may be crucial in the degradation of the deacetylated portion of chitin in the fungal cell wall.</text>
</comment>
<evidence type="ECO:0000256" key="6">
    <source>
        <dbReference type="ARBA" id="ARBA00022801"/>
    </source>
</evidence>
<gene>
    <name evidence="11" type="ORF">VHEMI02692</name>
</gene>
<dbReference type="PANTHER" id="PTHR42061:SF9">
    <property type="entry name" value="ENDO-CHITOSANASE"/>
    <property type="match status" value="1"/>
</dbReference>
<evidence type="ECO:0000256" key="10">
    <source>
        <dbReference type="RuleBase" id="RU361208"/>
    </source>
</evidence>
<evidence type="ECO:0000256" key="9">
    <source>
        <dbReference type="ARBA" id="ARBA00023326"/>
    </source>
</evidence>
<protein>
    <recommendedName>
        <fullName evidence="10">Endo-chitosanase</fullName>
        <ecNumber evidence="10">3.2.1.132</ecNumber>
    </recommendedName>
</protein>
<organism evidence="11 12">
    <name type="scientific">[Torrubiella] hemipterigena</name>
    <dbReference type="NCBI Taxonomy" id="1531966"/>
    <lineage>
        <taxon>Eukaryota</taxon>
        <taxon>Fungi</taxon>
        <taxon>Dikarya</taxon>
        <taxon>Ascomycota</taxon>
        <taxon>Pezizomycotina</taxon>
        <taxon>Sordariomycetes</taxon>
        <taxon>Hypocreomycetidae</taxon>
        <taxon>Hypocreales</taxon>
        <taxon>Clavicipitaceae</taxon>
        <taxon>Clavicipitaceae incertae sedis</taxon>
        <taxon>'Torrubiella' clade</taxon>
    </lineage>
</organism>
<dbReference type="Proteomes" id="UP000039046">
    <property type="component" value="Unassembled WGS sequence"/>
</dbReference>
<proteinExistence type="inferred from homology"/>
<sequence length="233" mass="24822">MRSNTLFSLAALGAVVSGYDLPDNLRKIYDNHKPGSCKSALSGKSSTNAVFCGDIPNAIFLKSPNGYDNMDVDCDGADDKAGDCSNDPSGYGATAFKDTVSQYGIKDLNANIHPYVVFNEPPFFDAQKHGMKPLSVMAVVCNNQLWYGIWGDTNQEPTTGEASISLAKLCFPKEGLNGDKGHGPNDVLYIGFTGDGAVPGKNGAKWKASNTKEFEDSIKALGDKLVAGLPKQK</sequence>
<feature type="signal peptide" evidence="10">
    <location>
        <begin position="1"/>
        <end position="18"/>
    </location>
</feature>
<keyword evidence="6 10" id="KW-0378">Hydrolase</keyword>
<accession>A0A0A1T8R7</accession>
<evidence type="ECO:0000313" key="11">
    <source>
        <dbReference type="EMBL" id="CEJ82642.1"/>
    </source>
</evidence>